<name>A0ABY4B005_9BACT</name>
<organism evidence="1 2">
    <name type="scientific">Hymenobacter monticola</name>
    <dbReference type="NCBI Taxonomy" id="1705399"/>
    <lineage>
        <taxon>Bacteria</taxon>
        <taxon>Pseudomonadati</taxon>
        <taxon>Bacteroidota</taxon>
        <taxon>Cytophagia</taxon>
        <taxon>Cytophagales</taxon>
        <taxon>Hymenobacteraceae</taxon>
        <taxon>Hymenobacter</taxon>
    </lineage>
</organism>
<protein>
    <recommendedName>
        <fullName evidence="3">MarR family transcriptional regulator</fullName>
    </recommendedName>
</protein>
<proteinExistence type="predicted"/>
<dbReference type="EMBL" id="CP094534">
    <property type="protein sequence ID" value="UOE32496.1"/>
    <property type="molecule type" value="Genomic_DNA"/>
</dbReference>
<dbReference type="Proteomes" id="UP000831390">
    <property type="component" value="Chromosome"/>
</dbReference>
<reference evidence="1 2" key="1">
    <citation type="submission" date="2022-03" db="EMBL/GenBank/DDBJ databases">
        <title>Hymenobactersp. isolated from the air.</title>
        <authorList>
            <person name="Won M."/>
            <person name="Kwon S.-W."/>
        </authorList>
    </citation>
    <scope>NUCLEOTIDE SEQUENCE [LARGE SCALE GENOMIC DNA]</scope>
    <source>
        <strain evidence="1 2">KACC 22596</strain>
    </source>
</reference>
<keyword evidence="2" id="KW-1185">Reference proteome</keyword>
<dbReference type="RefSeq" id="WP_243511224.1">
    <property type="nucleotide sequence ID" value="NZ_CP094534.1"/>
</dbReference>
<sequence length="130" mass="14592">MPDNLPTAFARRVAERDNPPPPPPLSMEPAAVQARIEDWLLKTYKVRDKRGRLRLRLMLLALMQYPERTTAELAEAASLPARAAARVAVRLGELDLTTWEYRSLYRYWRLTPAAEDALLLVVAGPQGAVG</sequence>
<accession>A0ABY4B005</accession>
<evidence type="ECO:0008006" key="3">
    <source>
        <dbReference type="Google" id="ProtNLM"/>
    </source>
</evidence>
<evidence type="ECO:0000313" key="1">
    <source>
        <dbReference type="EMBL" id="UOE32496.1"/>
    </source>
</evidence>
<gene>
    <name evidence="1" type="ORF">MTP16_15320</name>
</gene>
<evidence type="ECO:0000313" key="2">
    <source>
        <dbReference type="Proteomes" id="UP000831390"/>
    </source>
</evidence>